<evidence type="ECO:0000313" key="12">
    <source>
        <dbReference type="EMBL" id="KAL3871480.1"/>
    </source>
</evidence>
<dbReference type="EMBL" id="JBJQND010000007">
    <property type="protein sequence ID" value="KAL3871480.1"/>
    <property type="molecule type" value="Genomic_DNA"/>
</dbReference>
<feature type="compositionally biased region" description="Basic and acidic residues" evidence="10">
    <location>
        <begin position="526"/>
        <end position="544"/>
    </location>
</feature>
<feature type="region of interest" description="Disordered" evidence="10">
    <location>
        <begin position="307"/>
        <end position="335"/>
    </location>
</feature>
<keyword evidence="6" id="KW-0333">Golgi apparatus</keyword>
<reference evidence="12 13" key="1">
    <citation type="submission" date="2024-11" db="EMBL/GenBank/DDBJ databases">
        <title>Chromosome-level genome assembly of the freshwater bivalve Anodonta woodiana.</title>
        <authorList>
            <person name="Chen X."/>
        </authorList>
    </citation>
    <scope>NUCLEOTIDE SEQUENCE [LARGE SCALE GENOMIC DNA]</scope>
    <source>
        <strain evidence="12">MN2024</strain>
        <tissue evidence="12">Gills</tissue>
    </source>
</reference>
<keyword evidence="8" id="KW-0238">DNA-binding</keyword>
<dbReference type="AlphaFoldDB" id="A0ABD3WG25"/>
<feature type="coiled-coil region" evidence="9">
    <location>
        <begin position="422"/>
        <end position="489"/>
    </location>
</feature>
<dbReference type="GO" id="GO:0005794">
    <property type="term" value="C:Golgi apparatus"/>
    <property type="evidence" value="ECO:0007669"/>
    <property type="project" value="UniProtKB-SubCell"/>
</dbReference>
<organism evidence="12 13">
    <name type="scientific">Sinanodonta woodiana</name>
    <name type="common">Chinese pond mussel</name>
    <name type="synonym">Anodonta woodiana</name>
    <dbReference type="NCBI Taxonomy" id="1069815"/>
    <lineage>
        <taxon>Eukaryota</taxon>
        <taxon>Metazoa</taxon>
        <taxon>Spiralia</taxon>
        <taxon>Lophotrochozoa</taxon>
        <taxon>Mollusca</taxon>
        <taxon>Bivalvia</taxon>
        <taxon>Autobranchia</taxon>
        <taxon>Heteroconchia</taxon>
        <taxon>Palaeoheterodonta</taxon>
        <taxon>Unionida</taxon>
        <taxon>Unionoidea</taxon>
        <taxon>Unionidae</taxon>
        <taxon>Unioninae</taxon>
        <taxon>Sinanodonta</taxon>
    </lineage>
</organism>
<evidence type="ECO:0000256" key="10">
    <source>
        <dbReference type="SAM" id="MobiDB-lite"/>
    </source>
</evidence>
<dbReference type="InterPro" id="IPR007033">
    <property type="entry name" value="GORAB"/>
</dbReference>
<dbReference type="Pfam" id="PF03221">
    <property type="entry name" value="HTH_Tnp_Tc5"/>
    <property type="match status" value="1"/>
</dbReference>
<feature type="compositionally biased region" description="Basic and acidic residues" evidence="10">
    <location>
        <begin position="604"/>
        <end position="616"/>
    </location>
</feature>
<feature type="compositionally biased region" description="Polar residues" evidence="10">
    <location>
        <begin position="617"/>
        <end position="637"/>
    </location>
</feature>
<proteinExistence type="inferred from homology"/>
<evidence type="ECO:0000256" key="9">
    <source>
        <dbReference type="SAM" id="Coils"/>
    </source>
</evidence>
<comment type="caution">
    <text evidence="12">The sequence shown here is derived from an EMBL/GenBank/DDBJ whole genome shotgun (WGS) entry which is preliminary data.</text>
</comment>
<keyword evidence="5" id="KW-0963">Cytoplasm</keyword>
<evidence type="ECO:0000256" key="7">
    <source>
        <dbReference type="ARBA" id="ARBA00023054"/>
    </source>
</evidence>
<dbReference type="SMART" id="SM00674">
    <property type="entry name" value="CENPB"/>
    <property type="match status" value="1"/>
</dbReference>
<evidence type="ECO:0000256" key="2">
    <source>
        <dbReference type="ARBA" id="ARBA00004555"/>
    </source>
</evidence>
<feature type="domain" description="HTH CENPB-type" evidence="11">
    <location>
        <begin position="81"/>
        <end position="152"/>
    </location>
</feature>
<dbReference type="Proteomes" id="UP001634394">
    <property type="component" value="Unassembled WGS sequence"/>
</dbReference>
<dbReference type="Gene3D" id="1.10.10.60">
    <property type="entry name" value="Homeodomain-like"/>
    <property type="match status" value="2"/>
</dbReference>
<dbReference type="PROSITE" id="PS51253">
    <property type="entry name" value="HTH_CENPB"/>
    <property type="match status" value="1"/>
</dbReference>
<keyword evidence="7 9" id="KW-0175">Coiled coil</keyword>
<dbReference type="InterPro" id="IPR006600">
    <property type="entry name" value="HTH_CenpB_DNA-bd_dom"/>
</dbReference>
<evidence type="ECO:0000256" key="4">
    <source>
        <dbReference type="ARBA" id="ARBA00014130"/>
    </source>
</evidence>
<evidence type="ECO:0000256" key="6">
    <source>
        <dbReference type="ARBA" id="ARBA00023034"/>
    </source>
</evidence>
<accession>A0ABD3WG25</accession>
<evidence type="ECO:0000313" key="13">
    <source>
        <dbReference type="Proteomes" id="UP001634394"/>
    </source>
</evidence>
<evidence type="ECO:0000256" key="5">
    <source>
        <dbReference type="ARBA" id="ARBA00022490"/>
    </source>
</evidence>
<evidence type="ECO:0000256" key="1">
    <source>
        <dbReference type="ARBA" id="ARBA00004496"/>
    </source>
</evidence>
<sequence length="675" mass="76610">MESPPKCIDLTIDQSAQFRRTRSRIPFELKQEIAKFREEHPRLTQGEIANIFGIDRTTVTKLLKRKEKYLDICQPELEEEKRRRIENADSTELEDILYHWYSQGRSCDVNFTDAALQHKAIGLAQELNIKDFRATDHWLHEFKTRFKIELPKKKTPTKSLGSGTNNKIISGMHGSNQGIAFPMQNSFSPVNRGATASMPGINLSSLSNLMNTPLLQQFNMSHIMNPQPAFLFQVNQGASNMLASEPVQFNRSKIPKNRPIAPKINQSASSHPIDSNIDPSMMLSQPQTYPSNSHHVSKGIVSGSTVETVSSAVQEDSSEQIISSSSGPNESVDKTEHPIKVEIDVDEQEILNREISNMDKFREQQKLIEEANKQKKALLSKTLSERQRKAKAESYKLEHIQRELSKLDCLLTADVQVIRNKIDIACREFNDAQRRYERAEKEFIESKIDLHKKSELKDALTEHLYTIIHQNELRKSNKLAELMKELEMEANDEDLDLPELPPLTSFSSMISGNMLGLSSRLLGWQHRGESEQSKNLHNNHKDKVNNYVPNATLSGSANSPSESPTNIDNLIIIEPTHDTPKPPESPTVHLIDDDSNQSNQVRLDVQDVKDTSRPEELNNTPSPSADSQQLQGEQTQNDHLNTPEQISEVLQQFQKSIELPRTWTFDGNIIVKEEP</sequence>
<comment type="subcellular location">
    <subcellularLocation>
        <location evidence="1">Cytoplasm</location>
    </subcellularLocation>
    <subcellularLocation>
        <location evidence="2">Golgi apparatus</location>
    </subcellularLocation>
</comment>
<dbReference type="InterPro" id="IPR009057">
    <property type="entry name" value="Homeodomain-like_sf"/>
</dbReference>
<protein>
    <recommendedName>
        <fullName evidence="4">RAB6-interacting golgin</fullName>
    </recommendedName>
</protein>
<evidence type="ECO:0000259" key="11">
    <source>
        <dbReference type="PROSITE" id="PS51253"/>
    </source>
</evidence>
<dbReference type="SUPFAM" id="SSF46689">
    <property type="entry name" value="Homeodomain-like"/>
    <property type="match status" value="2"/>
</dbReference>
<feature type="region of interest" description="Disordered" evidence="10">
    <location>
        <begin position="526"/>
        <end position="637"/>
    </location>
</feature>
<comment type="similarity">
    <text evidence="3">Belongs to the GORAB family.</text>
</comment>
<evidence type="ECO:0000256" key="8">
    <source>
        <dbReference type="ARBA" id="ARBA00023125"/>
    </source>
</evidence>
<keyword evidence="13" id="KW-1185">Reference proteome</keyword>
<feature type="compositionally biased region" description="Polar residues" evidence="10">
    <location>
        <begin position="547"/>
        <end position="568"/>
    </location>
</feature>
<dbReference type="GO" id="GO:0003677">
    <property type="term" value="F:DNA binding"/>
    <property type="evidence" value="ECO:0007669"/>
    <property type="project" value="UniProtKB-KW"/>
</dbReference>
<dbReference type="PANTHER" id="PTHR21470">
    <property type="entry name" value="RAB6-INTERACTING PROTEIN GORAB"/>
    <property type="match status" value="1"/>
</dbReference>
<name>A0ABD3WG25_SINWO</name>
<gene>
    <name evidence="12" type="ORF">ACJMK2_039476</name>
</gene>
<evidence type="ECO:0000256" key="3">
    <source>
        <dbReference type="ARBA" id="ARBA00005599"/>
    </source>
</evidence>
<dbReference type="PANTHER" id="PTHR21470:SF2">
    <property type="entry name" value="RAB6-INTERACTING GOLGIN"/>
    <property type="match status" value="1"/>
</dbReference>